<reference evidence="1 2" key="1">
    <citation type="submission" date="2009-11" db="EMBL/GenBank/DDBJ databases">
        <title>Annotation of Allomyces macrogynus ATCC 38327.</title>
        <authorList>
            <consortium name="The Broad Institute Genome Sequencing Platform"/>
            <person name="Russ C."/>
            <person name="Cuomo C."/>
            <person name="Burger G."/>
            <person name="Gray M.W."/>
            <person name="Holland P.W.H."/>
            <person name="King N."/>
            <person name="Lang F.B.F."/>
            <person name="Roger A.J."/>
            <person name="Ruiz-Trillo I."/>
            <person name="Young S.K."/>
            <person name="Zeng Q."/>
            <person name="Gargeya S."/>
            <person name="Fitzgerald M."/>
            <person name="Haas B."/>
            <person name="Abouelleil A."/>
            <person name="Alvarado L."/>
            <person name="Arachchi H.M."/>
            <person name="Berlin A."/>
            <person name="Chapman S.B."/>
            <person name="Gearin G."/>
            <person name="Goldberg J."/>
            <person name="Griggs A."/>
            <person name="Gujja S."/>
            <person name="Hansen M."/>
            <person name="Heiman D."/>
            <person name="Howarth C."/>
            <person name="Larimer J."/>
            <person name="Lui A."/>
            <person name="MacDonald P.J.P."/>
            <person name="McCowen C."/>
            <person name="Montmayeur A."/>
            <person name="Murphy C."/>
            <person name="Neiman D."/>
            <person name="Pearson M."/>
            <person name="Priest M."/>
            <person name="Roberts A."/>
            <person name="Saif S."/>
            <person name="Shea T."/>
            <person name="Sisk P."/>
            <person name="Stolte C."/>
            <person name="Sykes S."/>
            <person name="Wortman J."/>
            <person name="Nusbaum C."/>
            <person name="Birren B."/>
        </authorList>
    </citation>
    <scope>NUCLEOTIDE SEQUENCE [LARGE SCALE GENOMIC DNA]</scope>
    <source>
        <strain evidence="1 2">ATCC 38327</strain>
    </source>
</reference>
<organism evidence="1 2">
    <name type="scientific">Allomyces macrogynus (strain ATCC 38327)</name>
    <name type="common">Allomyces javanicus var. macrogynus</name>
    <dbReference type="NCBI Taxonomy" id="578462"/>
    <lineage>
        <taxon>Eukaryota</taxon>
        <taxon>Fungi</taxon>
        <taxon>Fungi incertae sedis</taxon>
        <taxon>Blastocladiomycota</taxon>
        <taxon>Blastocladiomycetes</taxon>
        <taxon>Blastocladiales</taxon>
        <taxon>Blastocladiaceae</taxon>
        <taxon>Allomyces</taxon>
    </lineage>
</organism>
<accession>A0A0L0SLG7</accession>
<protein>
    <submittedName>
        <fullName evidence="1">Uncharacterized protein</fullName>
    </submittedName>
</protein>
<reference evidence="2" key="2">
    <citation type="submission" date="2009-11" db="EMBL/GenBank/DDBJ databases">
        <title>The Genome Sequence of Allomyces macrogynus strain ATCC 38327.</title>
        <authorList>
            <consortium name="The Broad Institute Genome Sequencing Platform"/>
            <person name="Russ C."/>
            <person name="Cuomo C."/>
            <person name="Shea T."/>
            <person name="Young S.K."/>
            <person name="Zeng Q."/>
            <person name="Koehrsen M."/>
            <person name="Haas B."/>
            <person name="Borodovsky M."/>
            <person name="Guigo R."/>
            <person name="Alvarado L."/>
            <person name="Berlin A."/>
            <person name="Borenstein D."/>
            <person name="Chen Z."/>
            <person name="Engels R."/>
            <person name="Freedman E."/>
            <person name="Gellesch M."/>
            <person name="Goldberg J."/>
            <person name="Griggs A."/>
            <person name="Gujja S."/>
            <person name="Heiman D."/>
            <person name="Hepburn T."/>
            <person name="Howarth C."/>
            <person name="Jen D."/>
            <person name="Larson L."/>
            <person name="Lewis B."/>
            <person name="Mehta T."/>
            <person name="Park D."/>
            <person name="Pearson M."/>
            <person name="Roberts A."/>
            <person name="Saif S."/>
            <person name="Shenoy N."/>
            <person name="Sisk P."/>
            <person name="Stolte C."/>
            <person name="Sykes S."/>
            <person name="Walk T."/>
            <person name="White J."/>
            <person name="Yandava C."/>
            <person name="Burger G."/>
            <person name="Gray M.W."/>
            <person name="Holland P.W.H."/>
            <person name="King N."/>
            <person name="Lang F.B.F."/>
            <person name="Roger A.J."/>
            <person name="Ruiz-Trillo I."/>
            <person name="Lander E."/>
            <person name="Nusbaum C."/>
        </authorList>
    </citation>
    <scope>NUCLEOTIDE SEQUENCE [LARGE SCALE GENOMIC DNA]</scope>
    <source>
        <strain evidence="2">ATCC 38327</strain>
    </source>
</reference>
<sequence>MPQLHFSSSFARCAAAVARPASPLAIHAPAGLRPHRPARATLTTLSATRGRLVPRPAVARVRAFTTAPPPADPAITAASVRFGAREALLMAAVVGMGIGAGAVMAQSFAHALAATGLFTYVPDDDDDDDDDDDAGVTTRAQPAPIVELATDEELAAVRRRLAVEAAGDLTLNVTVNLRQWDQPARAFQLLQLQSFLDALNADVAKSESLDAATAAEVALVRQFAMDMIAHIESRMPHAPGSMPPAIQEAIGHGKKEGEGTEGSNSLRWW</sequence>
<gene>
    <name evidence="1" type="ORF">AMAG_08378</name>
</gene>
<keyword evidence="2" id="KW-1185">Reference proteome</keyword>
<proteinExistence type="predicted"/>
<evidence type="ECO:0000313" key="1">
    <source>
        <dbReference type="EMBL" id="KNE63229.1"/>
    </source>
</evidence>
<dbReference type="Proteomes" id="UP000054350">
    <property type="component" value="Unassembled WGS sequence"/>
</dbReference>
<evidence type="ECO:0000313" key="2">
    <source>
        <dbReference type="Proteomes" id="UP000054350"/>
    </source>
</evidence>
<name>A0A0L0SLG7_ALLM3</name>
<dbReference type="AlphaFoldDB" id="A0A0L0SLG7"/>
<dbReference type="EMBL" id="GG745341">
    <property type="protein sequence ID" value="KNE63229.1"/>
    <property type="molecule type" value="Genomic_DNA"/>
</dbReference>
<dbReference type="VEuPathDB" id="FungiDB:AMAG_08378"/>